<feature type="transmembrane region" description="Helical" evidence="5">
    <location>
        <begin position="45"/>
        <end position="68"/>
    </location>
</feature>
<evidence type="ECO:0000256" key="1">
    <source>
        <dbReference type="ARBA" id="ARBA00004651"/>
    </source>
</evidence>
<name>A0ABN3XVM2_9ACTN</name>
<dbReference type="EMBL" id="BAAAWD010000006">
    <property type="protein sequence ID" value="GAA2998637.1"/>
    <property type="molecule type" value="Genomic_DNA"/>
</dbReference>
<keyword evidence="2 5" id="KW-0812">Transmembrane</keyword>
<feature type="transmembrane region" description="Helical" evidence="5">
    <location>
        <begin position="97"/>
        <end position="114"/>
    </location>
</feature>
<sequence>MRTSQYRWVVLGVATFTQAAAAFFVQGIGAMSVHLQRDLELNTTQLGLLLSAAQLLPLAGLLVAGRLLDRHDERWVVGTGALVVAVALAAGSAAPGYVSLLVVLLIVGAGYSTIQPGGSKSVASWFDASQRGLAMGIRQAGLPLGGVLAALALPSLATAFGWRSTLVAGALVALSGAVAFMAFYRRPPDRHPVPATSRVRLELLREPYMKKIILSGTSMVSVHSGVGVLTVLYLHEVTSMTPASAALVYVAVQCAGALGRICLAAWSDHHGSGRYACVLTCLAAVIIGMTLLTTPVGRSPVGACLLFVWLGFFGIGWYGPWVAYATESAPPEQTGFALGLAMAVNQVAVVLAPPVLGLLTDLTGSFAPAWALLAALTAVTLTMTARL</sequence>
<evidence type="ECO:0000259" key="6">
    <source>
        <dbReference type="PROSITE" id="PS50850"/>
    </source>
</evidence>
<dbReference type="PROSITE" id="PS50850">
    <property type="entry name" value="MFS"/>
    <property type="match status" value="1"/>
</dbReference>
<comment type="caution">
    <text evidence="7">The sequence shown here is derived from an EMBL/GenBank/DDBJ whole genome shotgun (WGS) entry which is preliminary data.</text>
</comment>
<evidence type="ECO:0000256" key="3">
    <source>
        <dbReference type="ARBA" id="ARBA00022989"/>
    </source>
</evidence>
<feature type="transmembrane region" description="Helical" evidence="5">
    <location>
        <begin position="365"/>
        <end position="385"/>
    </location>
</feature>
<feature type="transmembrane region" description="Helical" evidence="5">
    <location>
        <begin position="140"/>
        <end position="160"/>
    </location>
</feature>
<organism evidence="7 8">
    <name type="scientific">Streptosporangium longisporum</name>
    <dbReference type="NCBI Taxonomy" id="46187"/>
    <lineage>
        <taxon>Bacteria</taxon>
        <taxon>Bacillati</taxon>
        <taxon>Actinomycetota</taxon>
        <taxon>Actinomycetes</taxon>
        <taxon>Streptosporangiales</taxon>
        <taxon>Streptosporangiaceae</taxon>
        <taxon>Streptosporangium</taxon>
    </lineage>
</organism>
<feature type="transmembrane region" description="Helical" evidence="5">
    <location>
        <begin position="75"/>
        <end position="91"/>
    </location>
</feature>
<protein>
    <submittedName>
        <fullName evidence="7">MFS transporter</fullName>
    </submittedName>
</protein>
<keyword evidence="4 5" id="KW-0472">Membrane</keyword>
<dbReference type="Gene3D" id="1.20.1250.20">
    <property type="entry name" value="MFS general substrate transporter like domains"/>
    <property type="match status" value="2"/>
</dbReference>
<feature type="transmembrane region" description="Helical" evidence="5">
    <location>
        <begin position="166"/>
        <end position="184"/>
    </location>
</feature>
<reference evidence="8" key="1">
    <citation type="journal article" date="2019" name="Int. J. Syst. Evol. Microbiol.">
        <title>The Global Catalogue of Microorganisms (GCM) 10K type strain sequencing project: providing services to taxonomists for standard genome sequencing and annotation.</title>
        <authorList>
            <consortium name="The Broad Institute Genomics Platform"/>
            <consortium name="The Broad Institute Genome Sequencing Center for Infectious Disease"/>
            <person name="Wu L."/>
            <person name="Ma J."/>
        </authorList>
    </citation>
    <scope>NUCLEOTIDE SEQUENCE [LARGE SCALE GENOMIC DNA]</scope>
    <source>
        <strain evidence="8">JCM 3106</strain>
    </source>
</reference>
<evidence type="ECO:0000256" key="5">
    <source>
        <dbReference type="SAM" id="Phobius"/>
    </source>
</evidence>
<dbReference type="RefSeq" id="WP_344891319.1">
    <property type="nucleotide sequence ID" value="NZ_BAAAWD010000006.1"/>
</dbReference>
<keyword evidence="3 5" id="KW-1133">Transmembrane helix</keyword>
<dbReference type="Proteomes" id="UP001499930">
    <property type="component" value="Unassembled WGS sequence"/>
</dbReference>
<dbReference type="Pfam" id="PF07690">
    <property type="entry name" value="MFS_1"/>
    <property type="match status" value="1"/>
</dbReference>
<accession>A0ABN3XVM2</accession>
<evidence type="ECO:0000313" key="7">
    <source>
        <dbReference type="EMBL" id="GAA2998637.1"/>
    </source>
</evidence>
<dbReference type="PANTHER" id="PTHR23527">
    <property type="entry name" value="BLL3282 PROTEIN"/>
    <property type="match status" value="1"/>
</dbReference>
<dbReference type="PANTHER" id="PTHR23527:SF1">
    <property type="entry name" value="BLL3282 PROTEIN"/>
    <property type="match status" value="1"/>
</dbReference>
<dbReference type="InterPro" id="IPR052952">
    <property type="entry name" value="MFS-Transporter"/>
</dbReference>
<feature type="transmembrane region" description="Helical" evidence="5">
    <location>
        <begin position="212"/>
        <end position="234"/>
    </location>
</feature>
<feature type="transmembrane region" description="Helical" evidence="5">
    <location>
        <begin position="336"/>
        <end position="359"/>
    </location>
</feature>
<evidence type="ECO:0000256" key="2">
    <source>
        <dbReference type="ARBA" id="ARBA00022692"/>
    </source>
</evidence>
<dbReference type="SUPFAM" id="SSF103473">
    <property type="entry name" value="MFS general substrate transporter"/>
    <property type="match status" value="1"/>
</dbReference>
<dbReference type="InterPro" id="IPR036259">
    <property type="entry name" value="MFS_trans_sf"/>
</dbReference>
<feature type="transmembrane region" description="Helical" evidence="5">
    <location>
        <begin position="246"/>
        <end position="263"/>
    </location>
</feature>
<gene>
    <name evidence="7" type="ORF">GCM10017559_19140</name>
</gene>
<evidence type="ECO:0000256" key="4">
    <source>
        <dbReference type="ARBA" id="ARBA00023136"/>
    </source>
</evidence>
<dbReference type="InterPro" id="IPR011701">
    <property type="entry name" value="MFS"/>
</dbReference>
<dbReference type="InterPro" id="IPR020846">
    <property type="entry name" value="MFS_dom"/>
</dbReference>
<evidence type="ECO:0000313" key="8">
    <source>
        <dbReference type="Proteomes" id="UP001499930"/>
    </source>
</evidence>
<keyword evidence="8" id="KW-1185">Reference proteome</keyword>
<proteinExistence type="predicted"/>
<comment type="subcellular location">
    <subcellularLocation>
        <location evidence="1">Cell membrane</location>
        <topology evidence="1">Multi-pass membrane protein</topology>
    </subcellularLocation>
</comment>
<feature type="transmembrane region" description="Helical" evidence="5">
    <location>
        <begin position="300"/>
        <end position="324"/>
    </location>
</feature>
<feature type="transmembrane region" description="Helical" evidence="5">
    <location>
        <begin position="275"/>
        <end position="294"/>
    </location>
</feature>
<feature type="domain" description="Major facilitator superfamily (MFS) profile" evidence="6">
    <location>
        <begin position="7"/>
        <end position="387"/>
    </location>
</feature>